<dbReference type="STRING" id="1193011.LEP1GSC058_0163"/>
<evidence type="ECO:0000313" key="1">
    <source>
        <dbReference type="EMBL" id="EPG75043.1"/>
    </source>
</evidence>
<proteinExistence type="predicted"/>
<protein>
    <submittedName>
        <fullName evidence="1">Uncharacterized protein</fullName>
    </submittedName>
</protein>
<sequence length="53" mass="6217">MKDIGISIFEWKPEDSFLHSGNECESIMLCLGGFMIYSRKLLKRNEIPFEILH</sequence>
<reference evidence="1" key="1">
    <citation type="submission" date="2013-04" db="EMBL/GenBank/DDBJ databases">
        <authorList>
            <person name="Harkins D.M."/>
            <person name="Durkin A.S."/>
            <person name="Selengut J.D."/>
            <person name="Sanka R."/>
            <person name="DePew J."/>
            <person name="Purushe J."/>
            <person name="Ahmed A."/>
            <person name="van der Linden H."/>
            <person name="Goris M.G.A."/>
            <person name="Hartskeerl R.A."/>
            <person name="Vinetz J.M."/>
            <person name="Sutton G.G."/>
            <person name="Nelson W.C."/>
            <person name="Fouts D.E."/>
        </authorList>
    </citation>
    <scope>NUCLEOTIDE SEQUENCE [LARGE SCALE GENOMIC DNA]</scope>
    <source>
        <strain evidence="1">BUT 6</strain>
    </source>
</reference>
<accession>S3V0T2</accession>
<gene>
    <name evidence="1" type="ORF">LEP1GSC058_0163</name>
</gene>
<name>S3V0T2_9LEPT</name>
<evidence type="ECO:0000313" key="2">
    <source>
        <dbReference type="Proteomes" id="UP000014540"/>
    </source>
</evidence>
<dbReference type="AlphaFoldDB" id="S3V0T2"/>
<dbReference type="Proteomes" id="UP000014540">
    <property type="component" value="Unassembled WGS sequence"/>
</dbReference>
<organism evidence="1 2">
    <name type="scientific">Leptospira fainei serovar Hurstbridge str. BUT 6</name>
    <dbReference type="NCBI Taxonomy" id="1193011"/>
    <lineage>
        <taxon>Bacteria</taxon>
        <taxon>Pseudomonadati</taxon>
        <taxon>Spirochaetota</taxon>
        <taxon>Spirochaetia</taxon>
        <taxon>Leptospirales</taxon>
        <taxon>Leptospiraceae</taxon>
        <taxon>Leptospira</taxon>
    </lineage>
</organism>
<dbReference type="EMBL" id="AKWZ02000004">
    <property type="protein sequence ID" value="EPG75043.1"/>
    <property type="molecule type" value="Genomic_DNA"/>
</dbReference>
<keyword evidence="2" id="KW-1185">Reference proteome</keyword>
<comment type="caution">
    <text evidence="1">The sequence shown here is derived from an EMBL/GenBank/DDBJ whole genome shotgun (WGS) entry which is preliminary data.</text>
</comment>